<dbReference type="EMBL" id="CM007903">
    <property type="protein sequence ID" value="OTF99727.1"/>
    <property type="molecule type" value="Genomic_DNA"/>
</dbReference>
<accession>A0A251SLM0</accession>
<evidence type="ECO:0000313" key="2">
    <source>
        <dbReference type="Proteomes" id="UP000215914"/>
    </source>
</evidence>
<sequence>MEEDVEEMKNKERKKKSKITLLILLDCMFVRTEDIHTMIQPIYRHILRAILHVVANRGANEPSYSSFT</sequence>
<proteinExistence type="predicted"/>
<reference evidence="2" key="1">
    <citation type="journal article" date="2017" name="Nature">
        <title>The sunflower genome provides insights into oil metabolism, flowering and Asterid evolution.</title>
        <authorList>
            <person name="Badouin H."/>
            <person name="Gouzy J."/>
            <person name="Grassa C.J."/>
            <person name="Murat F."/>
            <person name="Staton S.E."/>
            <person name="Cottret L."/>
            <person name="Lelandais-Briere C."/>
            <person name="Owens G.L."/>
            <person name="Carrere S."/>
            <person name="Mayjonade B."/>
            <person name="Legrand L."/>
            <person name="Gill N."/>
            <person name="Kane N.C."/>
            <person name="Bowers J.E."/>
            <person name="Hubner S."/>
            <person name="Bellec A."/>
            <person name="Berard A."/>
            <person name="Berges H."/>
            <person name="Blanchet N."/>
            <person name="Boniface M.C."/>
            <person name="Brunel D."/>
            <person name="Catrice O."/>
            <person name="Chaidir N."/>
            <person name="Claudel C."/>
            <person name="Donnadieu C."/>
            <person name="Faraut T."/>
            <person name="Fievet G."/>
            <person name="Helmstetter N."/>
            <person name="King M."/>
            <person name="Knapp S.J."/>
            <person name="Lai Z."/>
            <person name="Le Paslier M.C."/>
            <person name="Lippi Y."/>
            <person name="Lorenzon L."/>
            <person name="Mandel J.R."/>
            <person name="Marage G."/>
            <person name="Marchand G."/>
            <person name="Marquand E."/>
            <person name="Bret-Mestries E."/>
            <person name="Morien E."/>
            <person name="Nambeesan S."/>
            <person name="Nguyen T."/>
            <person name="Pegot-Espagnet P."/>
            <person name="Pouilly N."/>
            <person name="Raftis F."/>
            <person name="Sallet E."/>
            <person name="Schiex T."/>
            <person name="Thomas J."/>
            <person name="Vandecasteele C."/>
            <person name="Vares D."/>
            <person name="Vear F."/>
            <person name="Vautrin S."/>
            <person name="Crespi M."/>
            <person name="Mangin B."/>
            <person name="Burke J.M."/>
            <person name="Salse J."/>
            <person name="Munos S."/>
            <person name="Vincourt P."/>
            <person name="Rieseberg L.H."/>
            <person name="Langlade N.B."/>
        </authorList>
    </citation>
    <scope>NUCLEOTIDE SEQUENCE [LARGE SCALE GENOMIC DNA]</scope>
    <source>
        <strain evidence="2">cv. SF193</strain>
    </source>
</reference>
<dbReference type="AlphaFoldDB" id="A0A251SLM0"/>
<organism evidence="1 2">
    <name type="scientific">Helianthus annuus</name>
    <name type="common">Common sunflower</name>
    <dbReference type="NCBI Taxonomy" id="4232"/>
    <lineage>
        <taxon>Eukaryota</taxon>
        <taxon>Viridiplantae</taxon>
        <taxon>Streptophyta</taxon>
        <taxon>Embryophyta</taxon>
        <taxon>Tracheophyta</taxon>
        <taxon>Spermatophyta</taxon>
        <taxon>Magnoliopsida</taxon>
        <taxon>eudicotyledons</taxon>
        <taxon>Gunneridae</taxon>
        <taxon>Pentapetalae</taxon>
        <taxon>asterids</taxon>
        <taxon>campanulids</taxon>
        <taxon>Asterales</taxon>
        <taxon>Asteraceae</taxon>
        <taxon>Asteroideae</taxon>
        <taxon>Heliantheae alliance</taxon>
        <taxon>Heliantheae</taxon>
        <taxon>Helianthus</taxon>
    </lineage>
</organism>
<gene>
    <name evidence="1" type="ORF">HannXRQ_Chr14g0459781</name>
</gene>
<dbReference type="Proteomes" id="UP000215914">
    <property type="component" value="Chromosome 14"/>
</dbReference>
<name>A0A251SLM0_HELAN</name>
<dbReference type="InParanoid" id="A0A251SLM0"/>
<evidence type="ECO:0000313" key="1">
    <source>
        <dbReference type="EMBL" id="OTF99727.1"/>
    </source>
</evidence>
<protein>
    <submittedName>
        <fullName evidence="1">Uncharacterized protein</fullName>
    </submittedName>
</protein>
<keyword evidence="2" id="KW-1185">Reference proteome</keyword>